<name>A0A9W4DQ71_9ACTN</name>
<gene>
    <name evidence="2" type="ORF">SCOCK_250060</name>
</gene>
<accession>A0A9W4DQ71</accession>
<evidence type="ECO:0000313" key="2">
    <source>
        <dbReference type="EMBL" id="CAG6394241.1"/>
    </source>
</evidence>
<feature type="compositionally biased region" description="Basic residues" evidence="1">
    <location>
        <begin position="11"/>
        <end position="34"/>
    </location>
</feature>
<feature type="region of interest" description="Disordered" evidence="1">
    <location>
        <begin position="1"/>
        <end position="137"/>
    </location>
</feature>
<dbReference type="Proteomes" id="UP001152519">
    <property type="component" value="Unassembled WGS sequence"/>
</dbReference>
<feature type="compositionally biased region" description="Low complexity" evidence="1">
    <location>
        <begin position="75"/>
        <end position="87"/>
    </location>
</feature>
<evidence type="ECO:0000256" key="1">
    <source>
        <dbReference type="SAM" id="MobiDB-lite"/>
    </source>
</evidence>
<protein>
    <submittedName>
        <fullName evidence="2">Uncharacterized protein</fullName>
    </submittedName>
</protein>
<proteinExistence type="predicted"/>
<keyword evidence="3" id="KW-1185">Reference proteome</keyword>
<organism evidence="2 3">
    <name type="scientific">Actinacidiphila cocklensis</name>
    <dbReference type="NCBI Taxonomy" id="887465"/>
    <lineage>
        <taxon>Bacteria</taxon>
        <taxon>Bacillati</taxon>
        <taxon>Actinomycetota</taxon>
        <taxon>Actinomycetes</taxon>
        <taxon>Kitasatosporales</taxon>
        <taxon>Streptomycetaceae</taxon>
        <taxon>Actinacidiphila</taxon>
    </lineage>
</organism>
<reference evidence="2" key="1">
    <citation type="submission" date="2021-05" db="EMBL/GenBank/DDBJ databases">
        <authorList>
            <person name="Arsene-Ploetze F."/>
        </authorList>
    </citation>
    <scope>NUCLEOTIDE SEQUENCE</scope>
    <source>
        <strain evidence="2">DSM 42138</strain>
    </source>
</reference>
<dbReference type="EMBL" id="CAJSLV010000054">
    <property type="protein sequence ID" value="CAG6394241.1"/>
    <property type="molecule type" value="Genomic_DNA"/>
</dbReference>
<dbReference type="AlphaFoldDB" id="A0A9W4DQ71"/>
<evidence type="ECO:0000313" key="3">
    <source>
        <dbReference type="Proteomes" id="UP001152519"/>
    </source>
</evidence>
<comment type="caution">
    <text evidence="2">The sequence shown here is derived from an EMBL/GenBank/DDBJ whole genome shotgun (WGS) entry which is preliminary data.</text>
</comment>
<sequence>MAAHGTGRGALPRHARRGRARLGRCRPGRRHPRGRGRDAAQGDAGLVAAGPGGAPHGRRPGARAARPVRVHRPAVRPAPGGAAAAVRRPPRGDCQGHRHHPLRAAGRGLGRPGGDPVQRRTSRRRRAPGTGLNTRAWPVTGARPVVPAAVGRLRRPRVGYGAAGCVGADGQQSLNSGDWFSTCDLTEVNLS</sequence>
<feature type="compositionally biased region" description="Basic residues" evidence="1">
    <location>
        <begin position="56"/>
        <end position="74"/>
    </location>
</feature>